<keyword evidence="1" id="KW-1133">Transmembrane helix</keyword>
<evidence type="ECO:0000313" key="3">
    <source>
        <dbReference type="Proteomes" id="UP001516400"/>
    </source>
</evidence>
<dbReference type="EMBL" id="JABFTP020000165">
    <property type="protein sequence ID" value="KAL3285031.1"/>
    <property type="molecule type" value="Genomic_DNA"/>
</dbReference>
<gene>
    <name evidence="2" type="ORF">HHI36_019158</name>
</gene>
<protein>
    <recommendedName>
        <fullName evidence="4">PrgI family protein</fullName>
    </recommendedName>
</protein>
<keyword evidence="1" id="KW-0812">Transmembrane</keyword>
<dbReference type="AlphaFoldDB" id="A0ABD2P212"/>
<reference evidence="2 3" key="1">
    <citation type="journal article" date="2021" name="BMC Biol.">
        <title>Horizontally acquired antibacterial genes associated with adaptive radiation of ladybird beetles.</title>
        <authorList>
            <person name="Li H.S."/>
            <person name="Tang X.F."/>
            <person name="Huang Y.H."/>
            <person name="Xu Z.Y."/>
            <person name="Chen M.L."/>
            <person name="Du X.Y."/>
            <person name="Qiu B.Y."/>
            <person name="Chen P.T."/>
            <person name="Zhang W."/>
            <person name="Slipinski A."/>
            <person name="Escalona H.E."/>
            <person name="Waterhouse R.M."/>
            <person name="Zwick A."/>
            <person name="Pang H."/>
        </authorList>
    </citation>
    <scope>NUCLEOTIDE SEQUENCE [LARGE SCALE GENOMIC DNA]</scope>
    <source>
        <strain evidence="2">SYSU2018</strain>
    </source>
</reference>
<sequence length="103" mass="12203">MGKMFEPVEVCFNSESELRQWTINEETQALIVAGLCCIGGWVIISWFIQLFFYVLWPVIALNMTMLLFPSFKKVITEDYFQNYVEIIKSYMEKYAEGDFCFCY</sequence>
<comment type="caution">
    <text evidence="2">The sequence shown here is derived from an EMBL/GenBank/DDBJ whole genome shotgun (WGS) entry which is preliminary data.</text>
</comment>
<keyword evidence="3" id="KW-1185">Reference proteome</keyword>
<name>A0ABD2P212_9CUCU</name>
<evidence type="ECO:0000313" key="2">
    <source>
        <dbReference type="EMBL" id="KAL3285031.1"/>
    </source>
</evidence>
<proteinExistence type="predicted"/>
<dbReference type="Proteomes" id="UP001516400">
    <property type="component" value="Unassembled WGS sequence"/>
</dbReference>
<evidence type="ECO:0008006" key="4">
    <source>
        <dbReference type="Google" id="ProtNLM"/>
    </source>
</evidence>
<evidence type="ECO:0000256" key="1">
    <source>
        <dbReference type="SAM" id="Phobius"/>
    </source>
</evidence>
<keyword evidence="1" id="KW-0472">Membrane</keyword>
<organism evidence="2 3">
    <name type="scientific">Cryptolaemus montrouzieri</name>
    <dbReference type="NCBI Taxonomy" id="559131"/>
    <lineage>
        <taxon>Eukaryota</taxon>
        <taxon>Metazoa</taxon>
        <taxon>Ecdysozoa</taxon>
        <taxon>Arthropoda</taxon>
        <taxon>Hexapoda</taxon>
        <taxon>Insecta</taxon>
        <taxon>Pterygota</taxon>
        <taxon>Neoptera</taxon>
        <taxon>Endopterygota</taxon>
        <taxon>Coleoptera</taxon>
        <taxon>Polyphaga</taxon>
        <taxon>Cucujiformia</taxon>
        <taxon>Coccinelloidea</taxon>
        <taxon>Coccinellidae</taxon>
        <taxon>Scymninae</taxon>
        <taxon>Scymnini</taxon>
        <taxon>Cryptolaemus</taxon>
    </lineage>
</organism>
<accession>A0ABD2P212</accession>
<feature type="transmembrane region" description="Helical" evidence="1">
    <location>
        <begin position="29"/>
        <end position="48"/>
    </location>
</feature>
<feature type="transmembrane region" description="Helical" evidence="1">
    <location>
        <begin position="54"/>
        <end position="71"/>
    </location>
</feature>